<gene>
    <name evidence="1" type="ORF">RRG08_004284</name>
</gene>
<dbReference type="EMBL" id="JAWDGP010006471">
    <property type="protein sequence ID" value="KAK3740345.1"/>
    <property type="molecule type" value="Genomic_DNA"/>
</dbReference>
<comment type="caution">
    <text evidence="1">The sequence shown here is derived from an EMBL/GenBank/DDBJ whole genome shotgun (WGS) entry which is preliminary data.</text>
</comment>
<dbReference type="AlphaFoldDB" id="A0AAE0YCF5"/>
<reference evidence="1" key="1">
    <citation type="journal article" date="2023" name="G3 (Bethesda)">
        <title>A reference genome for the long-term kleptoplast-retaining sea slug Elysia crispata morphotype clarki.</title>
        <authorList>
            <person name="Eastman K.E."/>
            <person name="Pendleton A.L."/>
            <person name="Shaikh M.A."/>
            <person name="Suttiyut T."/>
            <person name="Ogas R."/>
            <person name="Tomko P."/>
            <person name="Gavelis G."/>
            <person name="Widhalm J.R."/>
            <person name="Wisecaver J.H."/>
        </authorList>
    </citation>
    <scope>NUCLEOTIDE SEQUENCE</scope>
    <source>
        <strain evidence="1">ECLA1</strain>
    </source>
</reference>
<sequence>MERRHVLTEDDFEGWKDFEQDDVVIKITGEKPTGTRAVEIQTILTAELGPGKHLSAARTDKMIFRSN</sequence>
<evidence type="ECO:0000313" key="2">
    <source>
        <dbReference type="Proteomes" id="UP001283361"/>
    </source>
</evidence>
<proteinExistence type="predicted"/>
<keyword evidence="2" id="KW-1185">Reference proteome</keyword>
<name>A0AAE0YCF5_9GAST</name>
<evidence type="ECO:0000313" key="1">
    <source>
        <dbReference type="EMBL" id="KAK3740345.1"/>
    </source>
</evidence>
<accession>A0AAE0YCF5</accession>
<protein>
    <submittedName>
        <fullName evidence="1">Uncharacterized protein</fullName>
    </submittedName>
</protein>
<organism evidence="1 2">
    <name type="scientific">Elysia crispata</name>
    <name type="common">lettuce slug</name>
    <dbReference type="NCBI Taxonomy" id="231223"/>
    <lineage>
        <taxon>Eukaryota</taxon>
        <taxon>Metazoa</taxon>
        <taxon>Spiralia</taxon>
        <taxon>Lophotrochozoa</taxon>
        <taxon>Mollusca</taxon>
        <taxon>Gastropoda</taxon>
        <taxon>Heterobranchia</taxon>
        <taxon>Euthyneura</taxon>
        <taxon>Panpulmonata</taxon>
        <taxon>Sacoglossa</taxon>
        <taxon>Placobranchoidea</taxon>
        <taxon>Plakobranchidae</taxon>
        <taxon>Elysia</taxon>
    </lineage>
</organism>
<dbReference type="Proteomes" id="UP001283361">
    <property type="component" value="Unassembled WGS sequence"/>
</dbReference>